<protein>
    <recommendedName>
        <fullName evidence="3">non-specific protein-tyrosine kinase</fullName>
        <ecNumber evidence="3">2.7.10.2</ecNumber>
    </recommendedName>
</protein>
<dbReference type="PANTHER" id="PTHR32309:SF13">
    <property type="entry name" value="FERRIC ENTEROBACTIN TRANSPORT PROTEIN FEPE"/>
    <property type="match status" value="1"/>
</dbReference>
<keyword evidence="11" id="KW-0812">Transmembrane</keyword>
<dbReference type="InterPro" id="IPR027417">
    <property type="entry name" value="P-loop_NTPase"/>
</dbReference>
<reference evidence="15" key="1">
    <citation type="submission" date="2016-12" db="EMBL/GenBank/DDBJ databases">
        <authorList>
            <person name="Varghese N."/>
            <person name="Submissions S."/>
        </authorList>
    </citation>
    <scope>NUCLEOTIDE SEQUENCE [LARGE SCALE GENOMIC DNA]</scope>
    <source>
        <strain evidence="15">DSM 18830</strain>
    </source>
</reference>
<dbReference type="GO" id="GO:0005886">
    <property type="term" value="C:plasma membrane"/>
    <property type="evidence" value="ECO:0007669"/>
    <property type="project" value="UniProtKB-ARBA"/>
</dbReference>
<dbReference type="STRING" id="416016.SAMN05443547_1665"/>
<evidence type="ECO:0000256" key="1">
    <source>
        <dbReference type="ARBA" id="ARBA00007316"/>
    </source>
</evidence>
<feature type="domain" description="Tyrosine-protein kinase G-rich" evidence="13">
    <location>
        <begin position="456"/>
        <end position="533"/>
    </location>
</feature>
<dbReference type="InterPro" id="IPR025669">
    <property type="entry name" value="AAA_dom"/>
</dbReference>
<name>A0A1M7ZWQ9_9FLAO</name>
<evidence type="ECO:0000259" key="12">
    <source>
        <dbReference type="Pfam" id="PF13614"/>
    </source>
</evidence>
<dbReference type="GO" id="GO:0042802">
    <property type="term" value="F:identical protein binding"/>
    <property type="evidence" value="ECO:0007669"/>
    <property type="project" value="UniProtKB-ARBA"/>
</dbReference>
<dbReference type="Gene3D" id="3.40.50.300">
    <property type="entry name" value="P-loop containing nucleotide triphosphate hydrolases"/>
    <property type="match status" value="1"/>
</dbReference>
<gene>
    <name evidence="14" type="ORF">SAMN05443547_1665</name>
</gene>
<dbReference type="Pfam" id="PF13807">
    <property type="entry name" value="GNVR"/>
    <property type="match status" value="1"/>
</dbReference>
<organism evidence="14 15">
    <name type="scientific">Flavobacterium cucumis</name>
    <dbReference type="NCBI Taxonomy" id="416016"/>
    <lineage>
        <taxon>Bacteria</taxon>
        <taxon>Pseudomonadati</taxon>
        <taxon>Bacteroidota</taxon>
        <taxon>Flavobacteriia</taxon>
        <taxon>Flavobacteriales</taxon>
        <taxon>Flavobacteriaceae</taxon>
        <taxon>Flavobacterium</taxon>
    </lineage>
</organism>
<dbReference type="InterPro" id="IPR050445">
    <property type="entry name" value="Bact_polysacc_biosynth/exp"/>
</dbReference>
<feature type="domain" description="AAA" evidence="12">
    <location>
        <begin position="609"/>
        <end position="721"/>
    </location>
</feature>
<evidence type="ECO:0000313" key="15">
    <source>
        <dbReference type="Proteomes" id="UP000184611"/>
    </source>
</evidence>
<evidence type="ECO:0000256" key="8">
    <source>
        <dbReference type="ARBA" id="ARBA00023137"/>
    </source>
</evidence>
<evidence type="ECO:0000256" key="3">
    <source>
        <dbReference type="ARBA" id="ARBA00011903"/>
    </source>
</evidence>
<proteinExistence type="inferred from homology"/>
<feature type="transmembrane region" description="Helical" evidence="11">
    <location>
        <begin position="28"/>
        <end position="46"/>
    </location>
</feature>
<dbReference type="GO" id="GO:0004715">
    <property type="term" value="F:non-membrane spanning protein tyrosine kinase activity"/>
    <property type="evidence" value="ECO:0007669"/>
    <property type="project" value="UniProtKB-EC"/>
</dbReference>
<evidence type="ECO:0000259" key="13">
    <source>
        <dbReference type="Pfam" id="PF13807"/>
    </source>
</evidence>
<evidence type="ECO:0000256" key="9">
    <source>
        <dbReference type="ARBA" id="ARBA00051245"/>
    </source>
</evidence>
<evidence type="ECO:0000256" key="6">
    <source>
        <dbReference type="ARBA" id="ARBA00022777"/>
    </source>
</evidence>
<keyword evidence="6" id="KW-0418">Kinase</keyword>
<keyword evidence="10" id="KW-0175">Coiled coil</keyword>
<keyword evidence="4" id="KW-0808">Transferase</keyword>
<evidence type="ECO:0000256" key="5">
    <source>
        <dbReference type="ARBA" id="ARBA00022741"/>
    </source>
</evidence>
<dbReference type="InterPro" id="IPR032807">
    <property type="entry name" value="GNVR"/>
</dbReference>
<dbReference type="OrthoDB" id="9794577at2"/>
<comment type="catalytic activity">
    <reaction evidence="9">
        <text>L-tyrosyl-[protein] + ATP = O-phospho-L-tyrosyl-[protein] + ADP + H(+)</text>
        <dbReference type="Rhea" id="RHEA:10596"/>
        <dbReference type="Rhea" id="RHEA-COMP:10136"/>
        <dbReference type="Rhea" id="RHEA-COMP:20101"/>
        <dbReference type="ChEBI" id="CHEBI:15378"/>
        <dbReference type="ChEBI" id="CHEBI:30616"/>
        <dbReference type="ChEBI" id="CHEBI:46858"/>
        <dbReference type="ChEBI" id="CHEBI:61978"/>
        <dbReference type="ChEBI" id="CHEBI:456216"/>
        <dbReference type="EC" id="2.7.10.2"/>
    </reaction>
</comment>
<dbReference type="EMBL" id="FRYK01000002">
    <property type="protein sequence ID" value="SHO73308.1"/>
    <property type="molecule type" value="Genomic_DNA"/>
</dbReference>
<keyword evidence="11" id="KW-0472">Membrane</keyword>
<evidence type="ECO:0000256" key="11">
    <source>
        <dbReference type="SAM" id="Phobius"/>
    </source>
</evidence>
<keyword evidence="15" id="KW-1185">Reference proteome</keyword>
<evidence type="ECO:0000256" key="10">
    <source>
        <dbReference type="SAM" id="Coils"/>
    </source>
</evidence>
<dbReference type="NCBIfam" id="TIGR01007">
    <property type="entry name" value="eps_fam"/>
    <property type="match status" value="1"/>
</dbReference>
<feature type="transmembrane region" description="Helical" evidence="11">
    <location>
        <begin position="516"/>
        <end position="537"/>
    </location>
</feature>
<evidence type="ECO:0000256" key="7">
    <source>
        <dbReference type="ARBA" id="ARBA00022840"/>
    </source>
</evidence>
<dbReference type="FunFam" id="3.40.50.300:FF:000527">
    <property type="entry name" value="Tyrosine-protein kinase etk"/>
    <property type="match status" value="1"/>
</dbReference>
<dbReference type="PANTHER" id="PTHR32309">
    <property type="entry name" value="TYROSINE-PROTEIN KINASE"/>
    <property type="match status" value="1"/>
</dbReference>
<dbReference type="AlphaFoldDB" id="A0A1M7ZWQ9"/>
<keyword evidence="11" id="KW-1133">Transmembrane helix</keyword>
<comment type="similarity">
    <text evidence="2">Belongs to the etk/wzc family.</text>
</comment>
<dbReference type="Proteomes" id="UP000184611">
    <property type="component" value="Unassembled WGS sequence"/>
</dbReference>
<feature type="coiled-coil region" evidence="10">
    <location>
        <begin position="289"/>
        <end position="316"/>
    </location>
</feature>
<comment type="similarity">
    <text evidence="1">Belongs to the CpsD/CapB family.</text>
</comment>
<dbReference type="InterPro" id="IPR005702">
    <property type="entry name" value="Wzc-like_C"/>
</dbReference>
<keyword evidence="8" id="KW-0829">Tyrosine-protein kinase</keyword>
<keyword evidence="5" id="KW-0547">Nucleotide-binding</keyword>
<evidence type="ECO:0000256" key="2">
    <source>
        <dbReference type="ARBA" id="ARBA00008883"/>
    </source>
</evidence>
<dbReference type="Pfam" id="PF13614">
    <property type="entry name" value="AAA_31"/>
    <property type="match status" value="1"/>
</dbReference>
<dbReference type="GO" id="GO:0005524">
    <property type="term" value="F:ATP binding"/>
    <property type="evidence" value="ECO:0007669"/>
    <property type="project" value="UniProtKB-KW"/>
</dbReference>
<dbReference type="CDD" id="cd05387">
    <property type="entry name" value="BY-kinase"/>
    <property type="match status" value="1"/>
</dbReference>
<dbReference type="SUPFAM" id="SSF52540">
    <property type="entry name" value="P-loop containing nucleoside triphosphate hydrolases"/>
    <property type="match status" value="1"/>
</dbReference>
<sequence>MLETRDFNFLESQNNFDFKGFFLKVISYWKWFLVSLLISFSIAYNVNIRKEKIYGMESLIVVEDQNNPFFTSNTSLVFNWGGTSDKVQTIITALKSRSHNEVVVDKLQYYIKYLKQGEYFFQDAYGEVPFYVKIDKSKGQLFGRPIKIKFLSPTQYELSVAFDESTVVPLMHYADLSVSEFKVQNKEFKQIFKVGQNIKLPFLHLELLVHPEAFDYVGSEYYVQFDDFNATVAAYKSIDVAADAKALSVVRLQLEGPNKHRLVEYLNVTVDVLRKNQLDSKNLFANNTINFIDSTLVQMEGQIKEAEGELKEFRKGKNILGLEEGSSMLSEKLSSYDLQKDEIDRKLAYYNLLKNYLIKSTDYSKLPAPTVAGIEDPNIIGNVSRLIQLSTERSKMAYAVKNKDMFSDFDSDIEAVKSVLLENIASSKSALLIDLSIVNKNLSIAEGQASLLPEQKQEHLKITRKYNLKDKIYSTFLEKRSEAEIVKAANISDINFLDKAKDVGGGLRGPKTSINYILAAFLGFFIPLMVVFLMTLLDNNINTIEDIQKLTKIPVIGVVGKKNTLNNLSVFEKPKSPLSESFRAIRSSLQFLYKKQNRQGAKTLMLTSSVSGEGKTFCSINLATVFAMSDKKTVILGLDLRKPRIFGDFNIDNIVGVVNYLIGQKSIDEVIQKTHIPNLDVIPSGPIPPNPSELLMGETMGEMIAALKLQYDYIILDTPPVGLVSDALELAHFCDATLYITRQGFTKKGMLSVVNEKHKRGELHNISILLNGFKNTAKYGYNYGYGYGAYGEGYYNDREEPKGWKKIIQKIKSKI</sequence>
<dbReference type="EC" id="2.7.10.2" evidence="3"/>
<keyword evidence="7" id="KW-0067">ATP-binding</keyword>
<dbReference type="RefSeq" id="WP_073583274.1">
    <property type="nucleotide sequence ID" value="NZ_CBCSEA010000012.1"/>
</dbReference>
<accession>A0A1M7ZWQ9</accession>
<evidence type="ECO:0000313" key="14">
    <source>
        <dbReference type="EMBL" id="SHO73308.1"/>
    </source>
</evidence>
<evidence type="ECO:0000256" key="4">
    <source>
        <dbReference type="ARBA" id="ARBA00022679"/>
    </source>
</evidence>